<organism evidence="1 2">
    <name type="scientific">Nocardioides turkmenicus</name>
    <dbReference type="NCBI Taxonomy" id="2711220"/>
    <lineage>
        <taxon>Bacteria</taxon>
        <taxon>Bacillati</taxon>
        <taxon>Actinomycetota</taxon>
        <taxon>Actinomycetes</taxon>
        <taxon>Propionibacteriales</taxon>
        <taxon>Nocardioidaceae</taxon>
        <taxon>Nocardioides</taxon>
    </lineage>
</organism>
<protein>
    <submittedName>
        <fullName evidence="1">Uncharacterized protein</fullName>
    </submittedName>
</protein>
<evidence type="ECO:0000313" key="2">
    <source>
        <dbReference type="Proteomes" id="UP000483261"/>
    </source>
</evidence>
<name>A0A6M1QYY7_9ACTN</name>
<dbReference type="EMBL" id="JAALAA010000002">
    <property type="protein sequence ID" value="NGN91661.1"/>
    <property type="molecule type" value="Genomic_DNA"/>
</dbReference>
<keyword evidence="2" id="KW-1185">Reference proteome</keyword>
<dbReference type="RefSeq" id="WP_165109433.1">
    <property type="nucleotide sequence ID" value="NZ_JAALAA010000002.1"/>
</dbReference>
<gene>
    <name evidence="1" type="ORF">G5C66_02760</name>
</gene>
<dbReference type="AlphaFoldDB" id="A0A6M1QYY7"/>
<reference evidence="1 2" key="1">
    <citation type="submission" date="2020-02" db="EMBL/GenBank/DDBJ databases">
        <title>Whole-genome analyses of novel actinobacteria.</title>
        <authorList>
            <person name="Sahin N."/>
        </authorList>
    </citation>
    <scope>NUCLEOTIDE SEQUENCE [LARGE SCALE GENOMIC DNA]</scope>
    <source>
        <strain evidence="1 2">KC13</strain>
    </source>
</reference>
<accession>A0A6M1QYY7</accession>
<evidence type="ECO:0000313" key="1">
    <source>
        <dbReference type="EMBL" id="NGN91661.1"/>
    </source>
</evidence>
<proteinExistence type="predicted"/>
<sequence length="66" mass="7454">MSAMRDELHQLVDRLPEEQLAPVLQLIRRDERRAQAVATLKTVQQRMAGVTGVDEEIDALRTGDRG</sequence>
<dbReference type="Proteomes" id="UP000483261">
    <property type="component" value="Unassembled WGS sequence"/>
</dbReference>
<comment type="caution">
    <text evidence="1">The sequence shown here is derived from an EMBL/GenBank/DDBJ whole genome shotgun (WGS) entry which is preliminary data.</text>
</comment>